<protein>
    <submittedName>
        <fullName evidence="1">Uncharacterized protein</fullName>
    </submittedName>
</protein>
<proteinExistence type="predicted"/>
<organism evidence="1">
    <name type="scientific">Cacopsylla melanoneura</name>
    <dbReference type="NCBI Taxonomy" id="428564"/>
    <lineage>
        <taxon>Eukaryota</taxon>
        <taxon>Metazoa</taxon>
        <taxon>Ecdysozoa</taxon>
        <taxon>Arthropoda</taxon>
        <taxon>Hexapoda</taxon>
        <taxon>Insecta</taxon>
        <taxon>Pterygota</taxon>
        <taxon>Neoptera</taxon>
        <taxon>Paraneoptera</taxon>
        <taxon>Hemiptera</taxon>
        <taxon>Sternorrhyncha</taxon>
        <taxon>Psylloidea</taxon>
        <taxon>Psyllidae</taxon>
        <taxon>Psyllinae</taxon>
        <taxon>Cacopsylla</taxon>
    </lineage>
</organism>
<dbReference type="EMBL" id="HBUF01178684">
    <property type="protein sequence ID" value="CAG6654678.1"/>
    <property type="molecule type" value="Transcribed_RNA"/>
</dbReference>
<dbReference type="AlphaFoldDB" id="A0A8D8WD87"/>
<name>A0A8D8WD87_9HEMI</name>
<sequence>MAGFQVGITYKKNYLFICHKQDCLNIAQISKMLFLGVQDSGTDTIFKLGFFREQFVPEFVSAVRLIICSLCKYPDSCTLTSCRMLDVLHVVTSNIFLSTSLNSPSTMFK</sequence>
<evidence type="ECO:0000313" key="1">
    <source>
        <dbReference type="EMBL" id="CAG6654678.1"/>
    </source>
</evidence>
<accession>A0A8D8WD87</accession>
<reference evidence="1" key="1">
    <citation type="submission" date="2021-05" db="EMBL/GenBank/DDBJ databases">
        <authorList>
            <person name="Alioto T."/>
            <person name="Alioto T."/>
            <person name="Gomez Garrido J."/>
        </authorList>
    </citation>
    <scope>NUCLEOTIDE SEQUENCE</scope>
</reference>